<evidence type="ECO:0000313" key="4">
    <source>
        <dbReference type="EMBL" id="SHL44549.1"/>
    </source>
</evidence>
<protein>
    <submittedName>
        <fullName evidence="4">Putative sensor</fullName>
    </submittedName>
</protein>
<feature type="transmembrane region" description="Helical" evidence="2">
    <location>
        <begin position="25"/>
        <end position="48"/>
    </location>
</feature>
<feature type="region of interest" description="Disordered" evidence="1">
    <location>
        <begin position="99"/>
        <end position="124"/>
    </location>
</feature>
<keyword evidence="2" id="KW-0472">Membrane</keyword>
<dbReference type="EMBL" id="FRAP01000029">
    <property type="protein sequence ID" value="SHL44549.1"/>
    <property type="molecule type" value="Genomic_DNA"/>
</dbReference>
<sequence>MLRMGALVLGMEVAAVAFALLGFGWLALLIGLPLIVATLLIVVVAAWWERRRAAQQAREEQEREEAAARARALDPEGTVYLTPGLMSGFFELPSAALPARPQEPAASQIPTQATAEPAPDRVHH</sequence>
<dbReference type="STRING" id="1848.SAMN05443637_12924"/>
<gene>
    <name evidence="4" type="ORF">SAMN05443637_12924</name>
</gene>
<dbReference type="InterPro" id="IPR025828">
    <property type="entry name" value="Put_sensor_dom"/>
</dbReference>
<evidence type="ECO:0000259" key="3">
    <source>
        <dbReference type="Pfam" id="PF13796"/>
    </source>
</evidence>
<dbReference type="Pfam" id="PF13796">
    <property type="entry name" value="Sensor"/>
    <property type="match status" value="1"/>
</dbReference>
<reference evidence="4 5" key="1">
    <citation type="submission" date="2016-11" db="EMBL/GenBank/DDBJ databases">
        <authorList>
            <person name="Jaros S."/>
            <person name="Januszkiewicz K."/>
            <person name="Wedrychowicz H."/>
        </authorList>
    </citation>
    <scope>NUCLEOTIDE SEQUENCE [LARGE SCALE GENOMIC DNA]</scope>
    <source>
        <strain evidence="4 5">DSM 43832</strain>
    </source>
</reference>
<feature type="domain" description="Putative sensor" evidence="3">
    <location>
        <begin position="7"/>
        <end position="66"/>
    </location>
</feature>
<evidence type="ECO:0000256" key="1">
    <source>
        <dbReference type="SAM" id="MobiDB-lite"/>
    </source>
</evidence>
<keyword evidence="2" id="KW-1133">Transmembrane helix</keyword>
<proteinExistence type="predicted"/>
<keyword evidence="5" id="KW-1185">Reference proteome</keyword>
<evidence type="ECO:0000256" key="2">
    <source>
        <dbReference type="SAM" id="Phobius"/>
    </source>
</evidence>
<organism evidence="4 5">
    <name type="scientific">Pseudonocardia thermophila</name>
    <dbReference type="NCBI Taxonomy" id="1848"/>
    <lineage>
        <taxon>Bacteria</taxon>
        <taxon>Bacillati</taxon>
        <taxon>Actinomycetota</taxon>
        <taxon>Actinomycetes</taxon>
        <taxon>Pseudonocardiales</taxon>
        <taxon>Pseudonocardiaceae</taxon>
        <taxon>Pseudonocardia</taxon>
    </lineage>
</organism>
<dbReference type="Proteomes" id="UP000184363">
    <property type="component" value="Unassembled WGS sequence"/>
</dbReference>
<keyword evidence="2" id="KW-0812">Transmembrane</keyword>
<name>A0A1M7AQ74_PSETH</name>
<accession>A0A1M7AQ74</accession>
<dbReference type="AlphaFoldDB" id="A0A1M7AQ74"/>
<evidence type="ECO:0000313" key="5">
    <source>
        <dbReference type="Proteomes" id="UP000184363"/>
    </source>
</evidence>